<keyword evidence="9 12" id="KW-0675">Receptor</keyword>
<evidence type="ECO:0000256" key="6">
    <source>
        <dbReference type="ARBA" id="ARBA00022989"/>
    </source>
</evidence>
<dbReference type="InterPro" id="IPR047132">
    <property type="entry name" value="Olfact_rcpt_6C-like"/>
</dbReference>
<feature type="transmembrane region" description="Helical" evidence="13">
    <location>
        <begin position="374"/>
        <end position="393"/>
    </location>
</feature>
<keyword evidence="10" id="KW-0325">Glycoprotein</keyword>
<keyword evidence="15" id="KW-1185">Reference proteome</keyword>
<evidence type="ECO:0000256" key="10">
    <source>
        <dbReference type="ARBA" id="ARBA00023180"/>
    </source>
</evidence>
<dbReference type="eggNOG" id="ENOG502SKDI">
    <property type="taxonomic scope" value="Eukaryota"/>
</dbReference>
<dbReference type="Gene3D" id="1.20.1070.10">
    <property type="entry name" value="Rhodopsin 7-helix transmembrane proteins"/>
    <property type="match status" value="1"/>
</dbReference>
<dbReference type="GeneID" id="102380533"/>
<reference evidence="16" key="1">
    <citation type="submission" date="2025-08" db="UniProtKB">
        <authorList>
            <consortium name="RefSeq"/>
        </authorList>
    </citation>
    <scope>IDENTIFICATION</scope>
</reference>
<evidence type="ECO:0000256" key="3">
    <source>
        <dbReference type="ARBA" id="ARBA00022606"/>
    </source>
</evidence>
<evidence type="ECO:0000256" key="11">
    <source>
        <dbReference type="ARBA" id="ARBA00023224"/>
    </source>
</evidence>
<comment type="subcellular location">
    <subcellularLocation>
        <location evidence="1">Cell membrane</location>
        <topology evidence="1">Multi-pass membrane protein</topology>
    </subcellularLocation>
</comment>
<feature type="transmembrane region" description="Helical" evidence="13">
    <location>
        <begin position="203"/>
        <end position="221"/>
    </location>
</feature>
<feature type="transmembrane region" description="Helical" evidence="13">
    <location>
        <begin position="339"/>
        <end position="362"/>
    </location>
</feature>
<keyword evidence="5" id="KW-0552">Olfaction</keyword>
<keyword evidence="6 13" id="KW-1133">Transmembrane helix</keyword>
<evidence type="ECO:0000313" key="16">
    <source>
        <dbReference type="RefSeq" id="XP_006037500.2"/>
    </source>
</evidence>
<gene>
    <name evidence="16" type="primary">LOC102380533</name>
</gene>
<keyword evidence="4 12" id="KW-0812">Transmembrane</keyword>
<evidence type="ECO:0000256" key="4">
    <source>
        <dbReference type="ARBA" id="ARBA00022692"/>
    </source>
</evidence>
<evidence type="ECO:0000256" key="9">
    <source>
        <dbReference type="ARBA" id="ARBA00023170"/>
    </source>
</evidence>
<dbReference type="KEGG" id="asn:102380533"/>
<dbReference type="InterPro" id="IPR000725">
    <property type="entry name" value="Olfact_rcpt"/>
</dbReference>
<dbReference type="PROSITE" id="PS00237">
    <property type="entry name" value="G_PROTEIN_RECEP_F1_1"/>
    <property type="match status" value="1"/>
</dbReference>
<evidence type="ECO:0000256" key="12">
    <source>
        <dbReference type="RuleBase" id="RU000688"/>
    </source>
</evidence>
<protein>
    <submittedName>
        <fullName evidence="16">Olfactory receptor 6M1-like</fullName>
    </submittedName>
</protein>
<dbReference type="InterPro" id="IPR017452">
    <property type="entry name" value="GPCR_Rhodpsn_7TM"/>
</dbReference>
<dbReference type="PRINTS" id="PR00237">
    <property type="entry name" value="GPCRRHODOPSN"/>
</dbReference>
<evidence type="ECO:0000256" key="8">
    <source>
        <dbReference type="ARBA" id="ARBA00023136"/>
    </source>
</evidence>
<proteinExistence type="inferred from homology"/>
<keyword evidence="3" id="KW-0716">Sensory transduction</keyword>
<feature type="transmembrane region" description="Helical" evidence="13">
    <location>
        <begin position="303"/>
        <end position="327"/>
    </location>
</feature>
<dbReference type="GO" id="GO:0005886">
    <property type="term" value="C:plasma membrane"/>
    <property type="evidence" value="ECO:0007669"/>
    <property type="project" value="UniProtKB-SubCell"/>
</dbReference>
<dbReference type="AlphaFoldDB" id="A0A1U7SVN4"/>
<dbReference type="PANTHER" id="PTHR26454:SF1">
    <property type="entry name" value="OLFACTORY RECEPTOR"/>
    <property type="match status" value="1"/>
</dbReference>
<keyword evidence="7 12" id="KW-0297">G-protein coupled receptor</keyword>
<dbReference type="PANTHER" id="PTHR26454">
    <property type="entry name" value="OLFACTORY RECEPTOR"/>
    <property type="match status" value="1"/>
</dbReference>
<evidence type="ECO:0000313" key="15">
    <source>
        <dbReference type="Proteomes" id="UP000189705"/>
    </source>
</evidence>
<evidence type="ECO:0000256" key="2">
    <source>
        <dbReference type="ARBA" id="ARBA00022475"/>
    </source>
</evidence>
<dbReference type="SUPFAM" id="SSF81321">
    <property type="entry name" value="Family A G protein-coupled receptor-like"/>
    <property type="match status" value="1"/>
</dbReference>
<keyword evidence="8 13" id="KW-0472">Membrane</keyword>
<feature type="transmembrane region" description="Helical" evidence="13">
    <location>
        <begin position="127"/>
        <end position="151"/>
    </location>
</feature>
<feature type="transmembrane region" description="Helical" evidence="13">
    <location>
        <begin position="241"/>
        <end position="263"/>
    </location>
</feature>
<dbReference type="GO" id="GO:0004984">
    <property type="term" value="F:olfactory receptor activity"/>
    <property type="evidence" value="ECO:0007669"/>
    <property type="project" value="InterPro"/>
</dbReference>
<dbReference type="GO" id="GO:0004930">
    <property type="term" value="F:G protein-coupled receptor activity"/>
    <property type="evidence" value="ECO:0007669"/>
    <property type="project" value="UniProtKB-KW"/>
</dbReference>
<name>A0A1U7SVN4_ALLSI</name>
<keyword evidence="11 12" id="KW-0807">Transducer</keyword>
<dbReference type="Proteomes" id="UP000189705">
    <property type="component" value="Unplaced"/>
</dbReference>
<dbReference type="PRINTS" id="PR00245">
    <property type="entry name" value="OLFACTORYR"/>
</dbReference>
<dbReference type="InParanoid" id="A0A1U7SVN4"/>
<dbReference type="InterPro" id="IPR000276">
    <property type="entry name" value="GPCR_Rhodpsn"/>
</dbReference>
<keyword evidence="2" id="KW-1003">Cell membrane</keyword>
<dbReference type="RefSeq" id="XP_006037500.2">
    <property type="nucleotide sequence ID" value="XM_006037438.2"/>
</dbReference>
<accession>A0A1U7SVN4</accession>
<comment type="similarity">
    <text evidence="12">Belongs to the G-protein coupled receptor 1 family.</text>
</comment>
<evidence type="ECO:0000256" key="5">
    <source>
        <dbReference type="ARBA" id="ARBA00022725"/>
    </source>
</evidence>
<evidence type="ECO:0000256" key="13">
    <source>
        <dbReference type="SAM" id="Phobius"/>
    </source>
</evidence>
<dbReference type="PROSITE" id="PS50262">
    <property type="entry name" value="G_PROTEIN_RECEP_F1_2"/>
    <property type="match status" value="1"/>
</dbReference>
<dbReference type="CDD" id="cd15912">
    <property type="entry name" value="7tmA_OR6C-like"/>
    <property type="match status" value="1"/>
</dbReference>
<feature type="domain" description="G-protein coupled receptors family 1 profile" evidence="14">
    <location>
        <begin position="142"/>
        <end position="391"/>
    </location>
</feature>
<sequence>MASFATCLNEHKRDTMQKDSLSCFSTTYTESSLYQILSLLCRQPDKWCNDPGARDIYWESGHSHSLSSIANDHEPNSSGFSKKPEDIRFQPLLKFPGIETFFPLGHWSTIFKFTIVGFPNISQFKSLVFLILLAIYGLILMGNTLIIALVWRDYRLHSPMYWFLCNLSFSGFWFTTVILPKTMQSLMSNNHMISFSGCITQTYFYFFLGTSEYILVAVMSFDRYVAICKPLHYPIIMSGQLTLQLVICTWMGAFVSVLCPTILVSQLPFCGPNVINHFFCDIKPLLKLACVDTSLIERVISSISAFVVLSSLFLTTMSYMYIIHTILRIPSAIGRQKAFSTCVAHITVASIFYSCSIFMYVLPKKLHSSEFYKSVSFLHTVITPLLNPFIYTLRNEKVQIVFKEMLRQGVGNVSKRF</sequence>
<feature type="transmembrane region" description="Helical" evidence="13">
    <location>
        <begin position="163"/>
        <end position="183"/>
    </location>
</feature>
<dbReference type="Pfam" id="PF13853">
    <property type="entry name" value="7tm_4"/>
    <property type="match status" value="1"/>
</dbReference>
<evidence type="ECO:0000259" key="14">
    <source>
        <dbReference type="PROSITE" id="PS50262"/>
    </source>
</evidence>
<evidence type="ECO:0000256" key="1">
    <source>
        <dbReference type="ARBA" id="ARBA00004651"/>
    </source>
</evidence>
<organism evidence="15 16">
    <name type="scientific">Alligator sinensis</name>
    <name type="common">Chinese alligator</name>
    <dbReference type="NCBI Taxonomy" id="38654"/>
    <lineage>
        <taxon>Eukaryota</taxon>
        <taxon>Metazoa</taxon>
        <taxon>Chordata</taxon>
        <taxon>Craniata</taxon>
        <taxon>Vertebrata</taxon>
        <taxon>Euteleostomi</taxon>
        <taxon>Archelosauria</taxon>
        <taxon>Archosauria</taxon>
        <taxon>Crocodylia</taxon>
        <taxon>Alligatoridae</taxon>
        <taxon>Alligatorinae</taxon>
        <taxon>Alligator</taxon>
    </lineage>
</organism>
<dbReference type="FunFam" id="1.20.1070.10:FF:000010">
    <property type="entry name" value="Olfactory receptor"/>
    <property type="match status" value="1"/>
</dbReference>
<evidence type="ECO:0000256" key="7">
    <source>
        <dbReference type="ARBA" id="ARBA00023040"/>
    </source>
</evidence>